<proteinExistence type="predicted"/>
<dbReference type="AlphaFoldDB" id="A0A7D9HMJ5"/>
<gene>
    <name evidence="1" type="ORF">PACLA_8A023070</name>
</gene>
<dbReference type="EMBL" id="CACRXK020000717">
    <property type="protein sequence ID" value="CAB3984284.1"/>
    <property type="molecule type" value="Genomic_DNA"/>
</dbReference>
<dbReference type="OrthoDB" id="426210at2759"/>
<keyword evidence="2" id="KW-1185">Reference proteome</keyword>
<sequence length="94" mass="10887">NIISNPTNTEDLSFKNLEQFEVEDALKNFNVKKSTGWDAMSPNIFKLGAKQLSGLLISFCNACTDNSKWPIEWKKAEWIPIYKKDDPQEKKNHR</sequence>
<comment type="caution">
    <text evidence="1">The sequence shown here is derived from an EMBL/GenBank/DDBJ whole genome shotgun (WGS) entry which is preliminary data.</text>
</comment>
<name>A0A7D9HMJ5_PARCT</name>
<protein>
    <submittedName>
        <fullName evidence="1">Uncharacterized protein</fullName>
    </submittedName>
</protein>
<evidence type="ECO:0000313" key="2">
    <source>
        <dbReference type="Proteomes" id="UP001152795"/>
    </source>
</evidence>
<reference evidence="1" key="1">
    <citation type="submission" date="2020-04" db="EMBL/GenBank/DDBJ databases">
        <authorList>
            <person name="Alioto T."/>
            <person name="Alioto T."/>
            <person name="Gomez Garrido J."/>
        </authorList>
    </citation>
    <scope>NUCLEOTIDE SEQUENCE</scope>
    <source>
        <strain evidence="1">A484AB</strain>
    </source>
</reference>
<dbReference type="Proteomes" id="UP001152795">
    <property type="component" value="Unassembled WGS sequence"/>
</dbReference>
<organism evidence="1 2">
    <name type="scientific">Paramuricea clavata</name>
    <name type="common">Red gorgonian</name>
    <name type="synonym">Violescent sea-whip</name>
    <dbReference type="NCBI Taxonomy" id="317549"/>
    <lineage>
        <taxon>Eukaryota</taxon>
        <taxon>Metazoa</taxon>
        <taxon>Cnidaria</taxon>
        <taxon>Anthozoa</taxon>
        <taxon>Octocorallia</taxon>
        <taxon>Malacalcyonacea</taxon>
        <taxon>Plexauridae</taxon>
        <taxon>Paramuricea</taxon>
    </lineage>
</organism>
<evidence type="ECO:0000313" key="1">
    <source>
        <dbReference type="EMBL" id="CAB3984284.1"/>
    </source>
</evidence>
<feature type="non-terminal residue" evidence="1">
    <location>
        <position position="1"/>
    </location>
</feature>
<accession>A0A7D9HMJ5</accession>